<evidence type="ECO:0008006" key="3">
    <source>
        <dbReference type="Google" id="ProtNLM"/>
    </source>
</evidence>
<accession>A0ABS6KJV0</accession>
<organism evidence="1 2">
    <name type="scientific">[Mycobacterium] fortunisiensis</name>
    <dbReference type="NCBI Taxonomy" id="2600579"/>
    <lineage>
        <taxon>Bacteria</taxon>
        <taxon>Bacillati</taxon>
        <taxon>Actinomycetota</taxon>
        <taxon>Actinomycetes</taxon>
        <taxon>Mycobacteriales</taxon>
        <taxon>Mycobacteriaceae</taxon>
        <taxon>Mycolicibacterium</taxon>
    </lineage>
</organism>
<protein>
    <recommendedName>
        <fullName evidence="3">DUF222 domain-containing protein</fullName>
    </recommendedName>
</protein>
<dbReference type="EMBL" id="VOMB01000010">
    <property type="protein sequence ID" value="MBU9763566.1"/>
    <property type="molecule type" value="Genomic_DNA"/>
</dbReference>
<gene>
    <name evidence="1" type="ORF">FR943_06890</name>
</gene>
<reference evidence="1 2" key="1">
    <citation type="journal article" date="2021" name="Sci. Rep.">
        <title>Phenotypic and genomic hallmarks of a novel, potentially pathogenic rapidly growing Mycobacterium species related to the Mycobacterium fortuitum complex.</title>
        <authorList>
            <person name="Gharbi R."/>
            <person name="Khanna V."/>
            <person name="Frigui W."/>
            <person name="Mhenni B."/>
            <person name="Brosch R."/>
            <person name="Mardassi H."/>
        </authorList>
    </citation>
    <scope>NUCLEOTIDE SEQUENCE [LARGE SCALE GENOMIC DNA]</scope>
    <source>
        <strain evidence="1 2">TNTM28</strain>
    </source>
</reference>
<name>A0ABS6KJV0_9MYCO</name>
<dbReference type="RefSeq" id="WP_217155607.1">
    <property type="nucleotide sequence ID" value="NZ_VOMB01000010.1"/>
</dbReference>
<dbReference type="Proteomes" id="UP000812982">
    <property type="component" value="Unassembled WGS sequence"/>
</dbReference>
<proteinExistence type="predicted"/>
<evidence type="ECO:0000313" key="1">
    <source>
        <dbReference type="EMBL" id="MBU9763566.1"/>
    </source>
</evidence>
<keyword evidence="2" id="KW-1185">Reference proteome</keyword>
<comment type="caution">
    <text evidence="1">The sequence shown here is derived from an EMBL/GenBank/DDBJ whole genome shotgun (WGS) entry which is preliminary data.</text>
</comment>
<sequence>MNATNLLGQAQRVLRAPGAAEGLSSRVAAFLARQALEEIIDQRCTALDAQATWANARSKLVVLKSLDTAEAADRAALAWNRLSVACHVHAFEMQPSTAEIEYLCGVVASLIPAGGAGKEL</sequence>
<evidence type="ECO:0000313" key="2">
    <source>
        <dbReference type="Proteomes" id="UP000812982"/>
    </source>
</evidence>